<keyword evidence="2" id="KW-1185">Reference proteome</keyword>
<evidence type="ECO:0000313" key="2">
    <source>
        <dbReference type="Proteomes" id="UP001305702"/>
    </source>
</evidence>
<protein>
    <submittedName>
        <fullName evidence="1">Uncharacterized protein</fullName>
    </submittedName>
</protein>
<gene>
    <name evidence="1" type="ORF">MJA45_24985</name>
</gene>
<accession>A0AA96LBV4</accession>
<organism evidence="1 2">
    <name type="scientific">Paenibacillus aurantius</name>
    <dbReference type="NCBI Taxonomy" id="2918900"/>
    <lineage>
        <taxon>Bacteria</taxon>
        <taxon>Bacillati</taxon>
        <taxon>Bacillota</taxon>
        <taxon>Bacilli</taxon>
        <taxon>Bacillales</taxon>
        <taxon>Paenibacillaceae</taxon>
        <taxon>Paenibacillus</taxon>
    </lineage>
</organism>
<dbReference type="KEGG" id="paun:MJA45_24985"/>
<reference evidence="1 2" key="1">
    <citation type="submission" date="2022-02" db="EMBL/GenBank/DDBJ databases">
        <title>Paenibacillus sp. MBLB1776 Whole Genome Shotgun Sequencing.</title>
        <authorList>
            <person name="Hwang C.Y."/>
            <person name="Cho E.-S."/>
            <person name="Seo M.-J."/>
        </authorList>
    </citation>
    <scope>NUCLEOTIDE SEQUENCE [LARGE SCALE GENOMIC DNA]</scope>
    <source>
        <strain evidence="1 2">MBLB1776</strain>
    </source>
</reference>
<dbReference type="EMBL" id="CP130318">
    <property type="protein sequence ID" value="WNQ10837.1"/>
    <property type="molecule type" value="Genomic_DNA"/>
</dbReference>
<name>A0AA96LBV4_9BACL</name>
<proteinExistence type="predicted"/>
<dbReference type="RefSeq" id="WP_315604611.1">
    <property type="nucleotide sequence ID" value="NZ_CP130318.1"/>
</dbReference>
<sequence length="42" mass="5009">MEKQGIELDILKVMQQLGLCPEKFEKTKESRWVSELERKKAM</sequence>
<evidence type="ECO:0000313" key="1">
    <source>
        <dbReference type="EMBL" id="WNQ10837.1"/>
    </source>
</evidence>
<dbReference type="Proteomes" id="UP001305702">
    <property type="component" value="Chromosome"/>
</dbReference>
<dbReference type="AlphaFoldDB" id="A0AA96LBV4"/>